<comment type="caution">
    <text evidence="1">The sequence shown here is derived from an EMBL/GenBank/DDBJ whole genome shotgun (WGS) entry which is preliminary data.</text>
</comment>
<dbReference type="EMBL" id="JARKNE010000003">
    <property type="protein sequence ID" value="KAK5839767.1"/>
    <property type="molecule type" value="Genomic_DNA"/>
</dbReference>
<keyword evidence="2" id="KW-1185">Reference proteome</keyword>
<sequence>MRSADCQVKGKVCSLIIDGGSCTNVASTLMVEQLGFPTTKHLSPYRLQWLNDGGEIKYPCTWDTCYLKGRGNTIEESSMKGIPIDFDLRTSCFEEKGNDVATPQGSTSSKPNHIELPKGPITRAQAKRLQEAVSALFAQLWNDNELQAKGIDWASLVQAPYTLVQADFNSILAC</sequence>
<accession>A0ABR0QLK5</accession>
<evidence type="ECO:0000313" key="1">
    <source>
        <dbReference type="EMBL" id="KAK5839767.1"/>
    </source>
</evidence>
<name>A0ABR0QLK5_GOSAR</name>
<evidence type="ECO:0000313" key="2">
    <source>
        <dbReference type="Proteomes" id="UP001358586"/>
    </source>
</evidence>
<dbReference type="PANTHER" id="PTHR35046">
    <property type="entry name" value="ZINC KNUCKLE (CCHC-TYPE) FAMILY PROTEIN"/>
    <property type="match status" value="1"/>
</dbReference>
<proteinExistence type="predicted"/>
<dbReference type="PANTHER" id="PTHR35046:SF9">
    <property type="entry name" value="RNA-DIRECTED DNA POLYMERASE"/>
    <property type="match status" value="1"/>
</dbReference>
<reference evidence="1 2" key="1">
    <citation type="submission" date="2023-03" db="EMBL/GenBank/DDBJ databases">
        <title>WGS of Gossypium arboreum.</title>
        <authorList>
            <person name="Yu D."/>
        </authorList>
    </citation>
    <scope>NUCLEOTIDE SEQUENCE [LARGE SCALE GENOMIC DNA]</scope>
    <source>
        <tissue evidence="1">Leaf</tissue>
    </source>
</reference>
<gene>
    <name evidence="1" type="ORF">PVK06_008604</name>
</gene>
<protein>
    <submittedName>
        <fullName evidence="1">Uncharacterized protein</fullName>
    </submittedName>
</protein>
<dbReference type="Proteomes" id="UP001358586">
    <property type="component" value="Chromosome 3"/>
</dbReference>
<organism evidence="1 2">
    <name type="scientific">Gossypium arboreum</name>
    <name type="common">Tree cotton</name>
    <name type="synonym">Gossypium nanking</name>
    <dbReference type="NCBI Taxonomy" id="29729"/>
    <lineage>
        <taxon>Eukaryota</taxon>
        <taxon>Viridiplantae</taxon>
        <taxon>Streptophyta</taxon>
        <taxon>Embryophyta</taxon>
        <taxon>Tracheophyta</taxon>
        <taxon>Spermatophyta</taxon>
        <taxon>Magnoliopsida</taxon>
        <taxon>eudicotyledons</taxon>
        <taxon>Gunneridae</taxon>
        <taxon>Pentapetalae</taxon>
        <taxon>rosids</taxon>
        <taxon>malvids</taxon>
        <taxon>Malvales</taxon>
        <taxon>Malvaceae</taxon>
        <taxon>Malvoideae</taxon>
        <taxon>Gossypium</taxon>
    </lineage>
</organism>